<dbReference type="SUPFAM" id="SSF50814">
    <property type="entry name" value="Lipocalins"/>
    <property type="match status" value="1"/>
</dbReference>
<reference evidence="6" key="1">
    <citation type="submission" date="2021-03" db="EMBL/GenBank/DDBJ databases">
        <authorList>
            <person name="Bekaert M."/>
        </authorList>
    </citation>
    <scope>NUCLEOTIDE SEQUENCE</scope>
</reference>
<evidence type="ECO:0000313" key="7">
    <source>
        <dbReference type="Proteomes" id="UP000683360"/>
    </source>
</evidence>
<keyword evidence="5" id="KW-0675">Receptor</keyword>
<comment type="subcellular location">
    <subcellularLocation>
        <location evidence="5">Membrane</location>
        <topology evidence="5">Single-pass type I membrane protein</topology>
    </subcellularLocation>
</comment>
<gene>
    <name evidence="6" type="ORF">MEDL_60557</name>
</gene>
<proteinExistence type="inferred from homology"/>
<dbReference type="GO" id="GO:0005178">
    <property type="term" value="F:integrin binding"/>
    <property type="evidence" value="ECO:0007669"/>
    <property type="project" value="TreeGrafter"/>
</dbReference>
<dbReference type="PANTHER" id="PTHR23220">
    <property type="entry name" value="INTEGRIN ALPHA"/>
    <property type="match status" value="1"/>
</dbReference>
<keyword evidence="1" id="KW-0732">Signal</keyword>
<dbReference type="PROSITE" id="PS51470">
    <property type="entry name" value="FG_GAP"/>
    <property type="match status" value="2"/>
</dbReference>
<keyword evidence="5" id="KW-0130">Cell adhesion</keyword>
<dbReference type="GO" id="GO:0007229">
    <property type="term" value="P:integrin-mediated signaling pathway"/>
    <property type="evidence" value="ECO:0007669"/>
    <property type="project" value="UniProtKB-KW"/>
</dbReference>
<dbReference type="InterPro" id="IPR012674">
    <property type="entry name" value="Calycin"/>
</dbReference>
<dbReference type="Pfam" id="PF01839">
    <property type="entry name" value="FG-GAP"/>
    <property type="match status" value="1"/>
</dbReference>
<dbReference type="Gene3D" id="2.40.128.20">
    <property type="match status" value="1"/>
</dbReference>
<evidence type="ECO:0000256" key="4">
    <source>
        <dbReference type="PROSITE-ProRule" id="PRU00803"/>
    </source>
</evidence>
<protein>
    <submittedName>
        <fullName evidence="6">Uncharacterized protein</fullName>
    </submittedName>
</protein>
<dbReference type="InterPro" id="IPR013519">
    <property type="entry name" value="Int_alpha_beta-p"/>
</dbReference>
<comment type="similarity">
    <text evidence="5">Belongs to the integrin alpha chain family.</text>
</comment>
<organism evidence="6 7">
    <name type="scientific">Mytilus edulis</name>
    <name type="common">Blue mussel</name>
    <dbReference type="NCBI Taxonomy" id="6550"/>
    <lineage>
        <taxon>Eukaryota</taxon>
        <taxon>Metazoa</taxon>
        <taxon>Spiralia</taxon>
        <taxon>Lophotrochozoa</taxon>
        <taxon>Mollusca</taxon>
        <taxon>Bivalvia</taxon>
        <taxon>Autobranchia</taxon>
        <taxon>Pteriomorphia</taxon>
        <taxon>Mytilida</taxon>
        <taxon>Mytiloidea</taxon>
        <taxon>Mytilidae</taxon>
        <taxon>Mytilinae</taxon>
        <taxon>Mytilus</taxon>
    </lineage>
</organism>
<accession>A0A8S3USZ6</accession>
<dbReference type="InterPro" id="IPR028994">
    <property type="entry name" value="Integrin_alpha_N"/>
</dbReference>
<keyword evidence="3" id="KW-0325">Glycoprotein</keyword>
<dbReference type="InterPro" id="IPR000413">
    <property type="entry name" value="Integrin_alpha"/>
</dbReference>
<dbReference type="GO" id="GO:0008305">
    <property type="term" value="C:integrin complex"/>
    <property type="evidence" value="ECO:0007669"/>
    <property type="project" value="InterPro"/>
</dbReference>
<dbReference type="EMBL" id="CAJPWZ010002950">
    <property type="protein sequence ID" value="CAG2248680.1"/>
    <property type="molecule type" value="Genomic_DNA"/>
</dbReference>
<dbReference type="GO" id="GO:0098609">
    <property type="term" value="P:cell-cell adhesion"/>
    <property type="evidence" value="ECO:0007669"/>
    <property type="project" value="TreeGrafter"/>
</dbReference>
<evidence type="ECO:0000256" key="3">
    <source>
        <dbReference type="ARBA" id="ARBA00023180"/>
    </source>
</evidence>
<keyword evidence="5" id="KW-0401">Integrin</keyword>
<name>A0A8S3USZ6_MYTED</name>
<keyword evidence="2" id="KW-0677">Repeat</keyword>
<evidence type="ECO:0000256" key="2">
    <source>
        <dbReference type="ARBA" id="ARBA00022737"/>
    </source>
</evidence>
<dbReference type="InterPro" id="IPR013517">
    <property type="entry name" value="FG-GAP"/>
</dbReference>
<dbReference type="GO" id="GO:0033627">
    <property type="term" value="P:cell adhesion mediated by integrin"/>
    <property type="evidence" value="ECO:0007669"/>
    <property type="project" value="TreeGrafter"/>
</dbReference>
<sequence>MINMCVSSFKGNVEDTDYAGNKIYHGKDNGWLGGSLAVGDAVLICAPRWQNNIETLENRTPLSHMNGICYEIPRVLDTFTIGKYPFLSKDEDQRTLNESHYYHHYMHGMMGMSAQYTGDTDEIMLIGAPGLRDASGGLVEFGNNVVKIASESYDLERNNDYFGYALTSGKFLGDGANYIALGGPRGNSGTGQVKIVKLVNTSYYEVKAIVNGEEPGSYFGSVLCAVDVDNTKNSDVLVVGAPFYGNLTQINIDVNNINEDEGKVYVYGFDSTSGMFKELQQLSGSNTKNSRFGSAICSPGDINNDGALDIAIGAPFEEDGKGAIYIFNGYQGKFWHRPSQIIKASSINSNLKEFGMYLSQFNMDVDDNLYNDLVIGAPGSDSVVMLKSNPTISMEVSLKTSLINPVNVIQDDDERFAIQVCFKYTGDKSSPPDVIVNYTVFIDNSMTQQGIQERILAEDGSYTVAGDKKVIKGYEIPQCSNNYTVVIQFLGPWFGVEQFPEFKQIDLVCPVTVFNLNINYTIRIEQRDYNTLDEQYQQQDGTATVLNPLDPGKWQVRDSQQQYPYPYWVIDTDYRRFAVTWTCIDLFNGSHLQYVFVLSRSRRGLPQYIRYLIHRYLQAFGVDTRNLQSNDQTTCYTAAQNTTGSGSTFQRGRPFQR</sequence>
<dbReference type="PANTHER" id="PTHR23220:SF83">
    <property type="entry name" value="INTEGRIN ALPHA-PS3-RELATED"/>
    <property type="match status" value="1"/>
</dbReference>
<dbReference type="GO" id="GO:0007160">
    <property type="term" value="P:cell-matrix adhesion"/>
    <property type="evidence" value="ECO:0007669"/>
    <property type="project" value="TreeGrafter"/>
</dbReference>
<evidence type="ECO:0000256" key="1">
    <source>
        <dbReference type="ARBA" id="ARBA00022729"/>
    </source>
</evidence>
<dbReference type="PRINTS" id="PR01185">
    <property type="entry name" value="INTEGRINA"/>
</dbReference>
<dbReference type="SUPFAM" id="SSF69318">
    <property type="entry name" value="Integrin alpha N-terminal domain"/>
    <property type="match status" value="1"/>
</dbReference>
<dbReference type="Proteomes" id="UP000683360">
    <property type="component" value="Unassembled WGS sequence"/>
</dbReference>
<feature type="repeat" description="FG-GAP" evidence="4">
    <location>
        <begin position="278"/>
        <end position="336"/>
    </location>
</feature>
<dbReference type="AlphaFoldDB" id="A0A8S3USZ6"/>
<keyword evidence="7" id="KW-1185">Reference proteome</keyword>
<dbReference type="GO" id="GO:0008289">
    <property type="term" value="F:lipid binding"/>
    <property type="evidence" value="ECO:0007669"/>
    <property type="project" value="UniProtKB-KW"/>
</dbReference>
<dbReference type="SMART" id="SM00191">
    <property type="entry name" value="Int_alpha"/>
    <property type="match status" value="3"/>
</dbReference>
<evidence type="ECO:0000313" key="6">
    <source>
        <dbReference type="EMBL" id="CAG2248680.1"/>
    </source>
</evidence>
<evidence type="ECO:0000256" key="5">
    <source>
        <dbReference type="RuleBase" id="RU003762"/>
    </source>
</evidence>
<feature type="repeat" description="FG-GAP" evidence="4">
    <location>
        <begin position="205"/>
        <end position="276"/>
    </location>
</feature>
<comment type="caution">
    <text evidence="6">The sequence shown here is derived from an EMBL/GenBank/DDBJ whole genome shotgun (WGS) entry which is preliminary data.</text>
</comment>
<dbReference type="OrthoDB" id="5317514at2759"/>
<dbReference type="Gene3D" id="2.130.10.130">
    <property type="entry name" value="Integrin alpha, N-terminal"/>
    <property type="match status" value="1"/>
</dbReference>
<dbReference type="GO" id="GO:0009897">
    <property type="term" value="C:external side of plasma membrane"/>
    <property type="evidence" value="ECO:0007669"/>
    <property type="project" value="TreeGrafter"/>
</dbReference>